<feature type="compositionally biased region" description="Polar residues" evidence="1">
    <location>
        <begin position="161"/>
        <end position="175"/>
    </location>
</feature>
<feature type="compositionally biased region" description="Basic and acidic residues" evidence="1">
    <location>
        <begin position="127"/>
        <end position="137"/>
    </location>
</feature>
<evidence type="ECO:0000313" key="3">
    <source>
        <dbReference type="Proteomes" id="UP000024635"/>
    </source>
</evidence>
<sequence length="217" mass="23620">MIAFRPARSTMSAFRPARSEGQKKAERKSTKNRSRTSGSLKTAREREKTTQSKTHLFVCLLVIAYISRSNRRTHMKPIPFDSESTCNPHAQEKKPIAPAIMYYTDDGHDDTSLDAPSFDLVLVPPSEDPKPSNRVVEEQVPSSMGSEAPKASGSVCDDPKPSSSAFDDPKPSSSAFDDPKPSSLPSDDPKPSSLPSDDPKPSTQASEEQRGSILAES</sequence>
<evidence type="ECO:0000256" key="1">
    <source>
        <dbReference type="SAM" id="MobiDB-lite"/>
    </source>
</evidence>
<evidence type="ECO:0000313" key="2">
    <source>
        <dbReference type="EMBL" id="EYB96423.1"/>
    </source>
</evidence>
<dbReference type="EMBL" id="JARK01001486">
    <property type="protein sequence ID" value="EYB96423.1"/>
    <property type="molecule type" value="Genomic_DNA"/>
</dbReference>
<organism evidence="2 3">
    <name type="scientific">Ancylostoma ceylanicum</name>
    <dbReference type="NCBI Taxonomy" id="53326"/>
    <lineage>
        <taxon>Eukaryota</taxon>
        <taxon>Metazoa</taxon>
        <taxon>Ecdysozoa</taxon>
        <taxon>Nematoda</taxon>
        <taxon>Chromadorea</taxon>
        <taxon>Rhabditida</taxon>
        <taxon>Rhabditina</taxon>
        <taxon>Rhabditomorpha</taxon>
        <taxon>Strongyloidea</taxon>
        <taxon>Ancylostomatidae</taxon>
        <taxon>Ancylostomatinae</taxon>
        <taxon>Ancylostoma</taxon>
    </lineage>
</organism>
<reference evidence="3" key="1">
    <citation type="journal article" date="2015" name="Nat. Genet.">
        <title>The genome and transcriptome of the zoonotic hookworm Ancylostoma ceylanicum identify infection-specific gene families.</title>
        <authorList>
            <person name="Schwarz E.M."/>
            <person name="Hu Y."/>
            <person name="Antoshechkin I."/>
            <person name="Miller M.M."/>
            <person name="Sternberg P.W."/>
            <person name="Aroian R.V."/>
        </authorList>
    </citation>
    <scope>NUCLEOTIDE SEQUENCE</scope>
    <source>
        <strain evidence="3">HY135</strain>
    </source>
</reference>
<feature type="region of interest" description="Disordered" evidence="1">
    <location>
        <begin position="105"/>
        <end position="217"/>
    </location>
</feature>
<comment type="caution">
    <text evidence="2">The sequence shown here is derived from an EMBL/GenBank/DDBJ whole genome shotgun (WGS) entry which is preliminary data.</text>
</comment>
<protein>
    <submittedName>
        <fullName evidence="2">Uncharacterized protein</fullName>
    </submittedName>
</protein>
<dbReference type="Proteomes" id="UP000024635">
    <property type="component" value="Unassembled WGS sequence"/>
</dbReference>
<gene>
    <name evidence="2" type="primary">Acey_s0150.g2744</name>
    <name evidence="2" type="ORF">Y032_0150g2744</name>
</gene>
<name>A0A016T098_9BILA</name>
<accession>A0A016T098</accession>
<proteinExistence type="predicted"/>
<feature type="compositionally biased region" description="Low complexity" evidence="1">
    <location>
        <begin position="181"/>
        <end position="196"/>
    </location>
</feature>
<feature type="region of interest" description="Disordered" evidence="1">
    <location>
        <begin position="1"/>
        <end position="49"/>
    </location>
</feature>
<keyword evidence="3" id="KW-1185">Reference proteome</keyword>
<feature type="compositionally biased region" description="Basic and acidic residues" evidence="1">
    <location>
        <begin position="17"/>
        <end position="29"/>
    </location>
</feature>
<dbReference type="AlphaFoldDB" id="A0A016T098"/>
<dbReference type="OrthoDB" id="5905986at2759"/>